<gene>
    <name evidence="13" type="ORF">CH371_14985</name>
</gene>
<feature type="transmembrane region" description="Helical" evidence="12">
    <location>
        <begin position="144"/>
        <end position="163"/>
    </location>
</feature>
<proteinExistence type="inferred from homology"/>
<sequence length="305" mass="34316">MNSTALEAIAKYGRFIKFSHTLFALPFAGIAFVLAILEPPVPTLPTIGIKFFWILVCMVGARSAAMGFNRWADKRIDSKNPRTANREIPSGQISDTTAILFIIASSLVFFLGSWFLNRLSFYLSFPTLFLLLTYSYTKRFTFLCHFYLGLTIGLAPLAAWIAVREEFSWIAGFWTVGLAFNLAGFDILYALQDEAFDRKEGLHSVPAKFGKKWSVIISRSSHVLSLVFLGLAAWNAGLSQAFWFFWAITAFFLAWEQKIAAENPDGNFPPSFYRIHSWISIVIFLGILSEKFPDLLRLISSGSNP</sequence>
<dbReference type="GO" id="GO:0008412">
    <property type="term" value="F:4-hydroxybenzoate polyprenyltransferase activity"/>
    <property type="evidence" value="ECO:0007669"/>
    <property type="project" value="UniProtKB-EC"/>
</dbReference>
<dbReference type="FunFam" id="1.10.357.140:FF:000008">
    <property type="entry name" value="4-hydroxybenzoate octaprenyltransferase"/>
    <property type="match status" value="1"/>
</dbReference>
<dbReference type="FunFam" id="1.20.120.1780:FF:000001">
    <property type="entry name" value="4-hydroxybenzoate octaprenyltransferase"/>
    <property type="match status" value="1"/>
</dbReference>
<keyword evidence="4" id="KW-1003">Cell membrane</keyword>
<evidence type="ECO:0000256" key="11">
    <source>
        <dbReference type="ARBA" id="ARBA00034524"/>
    </source>
</evidence>
<comment type="cofactor">
    <cofactor evidence="1">
        <name>Mg(2+)</name>
        <dbReference type="ChEBI" id="CHEBI:18420"/>
    </cofactor>
</comment>
<feature type="transmembrane region" description="Helical" evidence="12">
    <location>
        <begin position="226"/>
        <end position="255"/>
    </location>
</feature>
<keyword evidence="9 12" id="KW-1133">Transmembrane helix</keyword>
<organism evidence="13 14">
    <name type="scientific">Leptospira wolffii</name>
    <dbReference type="NCBI Taxonomy" id="409998"/>
    <lineage>
        <taxon>Bacteria</taxon>
        <taxon>Pseudomonadati</taxon>
        <taxon>Spirochaetota</taxon>
        <taxon>Spirochaetia</taxon>
        <taxon>Leptospirales</taxon>
        <taxon>Leptospiraceae</taxon>
        <taxon>Leptospira</taxon>
    </lineage>
</organism>
<dbReference type="Gene3D" id="1.20.120.1780">
    <property type="entry name" value="UbiA prenyltransferase"/>
    <property type="match status" value="1"/>
</dbReference>
<keyword evidence="7" id="KW-0831">Ubiquinone biosynthesis</keyword>
<evidence type="ECO:0000256" key="6">
    <source>
        <dbReference type="ARBA" id="ARBA00022679"/>
    </source>
</evidence>
<dbReference type="InterPro" id="IPR006371">
    <property type="entry name" value="Polyprenyltransferase_UbiA-li"/>
</dbReference>
<dbReference type="PANTHER" id="PTHR11048">
    <property type="entry name" value="PRENYLTRANSFERASES"/>
    <property type="match status" value="1"/>
</dbReference>
<dbReference type="InterPro" id="IPR044878">
    <property type="entry name" value="UbiA_sf"/>
</dbReference>
<dbReference type="RefSeq" id="WP_100759604.1">
    <property type="nucleotide sequence ID" value="NZ_NPDT01000006.1"/>
</dbReference>
<dbReference type="Pfam" id="PF01040">
    <property type="entry name" value="UbiA"/>
    <property type="match status" value="1"/>
</dbReference>
<dbReference type="Proteomes" id="UP000231912">
    <property type="component" value="Unassembled WGS sequence"/>
</dbReference>
<dbReference type="EC" id="2.5.1.39" evidence="11"/>
<dbReference type="InterPro" id="IPR039653">
    <property type="entry name" value="Prenyltransferase"/>
</dbReference>
<evidence type="ECO:0000256" key="8">
    <source>
        <dbReference type="ARBA" id="ARBA00022692"/>
    </source>
</evidence>
<dbReference type="AlphaFoldDB" id="A0A2M9Z9V3"/>
<keyword evidence="10 12" id="KW-0472">Membrane</keyword>
<accession>A0A2M9Z9V3</accession>
<name>A0A2M9Z9V3_9LEPT</name>
<evidence type="ECO:0000256" key="5">
    <source>
        <dbReference type="ARBA" id="ARBA00022519"/>
    </source>
</evidence>
<evidence type="ECO:0000256" key="2">
    <source>
        <dbReference type="ARBA" id="ARBA00004141"/>
    </source>
</evidence>
<evidence type="ECO:0000256" key="7">
    <source>
        <dbReference type="ARBA" id="ARBA00022688"/>
    </source>
</evidence>
<evidence type="ECO:0000256" key="3">
    <source>
        <dbReference type="ARBA" id="ARBA00005985"/>
    </source>
</evidence>
<dbReference type="EMBL" id="NPDT01000006">
    <property type="protein sequence ID" value="PJZ65216.1"/>
    <property type="molecule type" value="Genomic_DNA"/>
</dbReference>
<evidence type="ECO:0000256" key="4">
    <source>
        <dbReference type="ARBA" id="ARBA00022475"/>
    </source>
</evidence>
<comment type="similarity">
    <text evidence="3">Belongs to the UbiA prenyltransferase family.</text>
</comment>
<dbReference type="NCBIfam" id="TIGR01475">
    <property type="entry name" value="ubiA_other"/>
    <property type="match status" value="1"/>
</dbReference>
<comment type="caution">
    <text evidence="13">The sequence shown here is derived from an EMBL/GenBank/DDBJ whole genome shotgun (WGS) entry which is preliminary data.</text>
</comment>
<dbReference type="CDD" id="cd13959">
    <property type="entry name" value="PT_UbiA_COQ2"/>
    <property type="match status" value="1"/>
</dbReference>
<evidence type="ECO:0000256" key="10">
    <source>
        <dbReference type="ARBA" id="ARBA00023136"/>
    </source>
</evidence>
<dbReference type="InterPro" id="IPR000537">
    <property type="entry name" value="UbiA_prenyltransferase"/>
</dbReference>
<keyword evidence="8 12" id="KW-0812">Transmembrane</keyword>
<dbReference type="GO" id="GO:0006744">
    <property type="term" value="P:ubiquinone biosynthetic process"/>
    <property type="evidence" value="ECO:0007669"/>
    <property type="project" value="UniProtKB-KW"/>
</dbReference>
<feature type="transmembrane region" description="Helical" evidence="12">
    <location>
        <begin position="51"/>
        <end position="72"/>
    </location>
</feature>
<reference evidence="13 14" key="1">
    <citation type="submission" date="2017-07" db="EMBL/GenBank/DDBJ databases">
        <title>Leptospira spp. isolated from tropical soils.</title>
        <authorList>
            <person name="Thibeaux R."/>
            <person name="Iraola G."/>
            <person name="Ferres I."/>
            <person name="Bierque E."/>
            <person name="Girault D."/>
            <person name="Soupe-Gilbert M.-E."/>
            <person name="Picardeau M."/>
            <person name="Goarant C."/>
        </authorList>
    </citation>
    <scope>NUCLEOTIDE SEQUENCE [LARGE SCALE GENOMIC DNA]</scope>
    <source>
        <strain evidence="13 14">FH2-C-A2</strain>
    </source>
</reference>
<evidence type="ECO:0000256" key="9">
    <source>
        <dbReference type="ARBA" id="ARBA00022989"/>
    </source>
</evidence>
<protein>
    <recommendedName>
        <fullName evidence="11">4-hydroxybenzoate polyprenyltransferase</fullName>
        <ecNumber evidence="11">2.5.1.39</ecNumber>
    </recommendedName>
</protein>
<dbReference type="GO" id="GO:0005886">
    <property type="term" value="C:plasma membrane"/>
    <property type="evidence" value="ECO:0007669"/>
    <property type="project" value="TreeGrafter"/>
</dbReference>
<evidence type="ECO:0000313" key="13">
    <source>
        <dbReference type="EMBL" id="PJZ65216.1"/>
    </source>
</evidence>
<feature type="transmembrane region" description="Helical" evidence="12">
    <location>
        <begin position="275"/>
        <end position="292"/>
    </location>
</feature>
<comment type="subcellular location">
    <subcellularLocation>
        <location evidence="2">Membrane</location>
        <topology evidence="2">Multi-pass membrane protein</topology>
    </subcellularLocation>
</comment>
<keyword evidence="5" id="KW-0997">Cell inner membrane</keyword>
<dbReference type="PANTHER" id="PTHR11048:SF28">
    <property type="entry name" value="4-HYDROXYBENZOATE POLYPRENYLTRANSFERASE, MITOCHONDRIAL"/>
    <property type="match status" value="1"/>
</dbReference>
<evidence type="ECO:0000256" key="12">
    <source>
        <dbReference type="SAM" id="Phobius"/>
    </source>
</evidence>
<feature type="transmembrane region" description="Helical" evidence="12">
    <location>
        <begin position="21"/>
        <end position="39"/>
    </location>
</feature>
<feature type="transmembrane region" description="Helical" evidence="12">
    <location>
        <begin position="169"/>
        <end position="191"/>
    </location>
</feature>
<dbReference type="Gene3D" id="1.10.357.140">
    <property type="entry name" value="UbiA prenyltransferase"/>
    <property type="match status" value="1"/>
</dbReference>
<feature type="transmembrane region" description="Helical" evidence="12">
    <location>
        <begin position="93"/>
        <end position="115"/>
    </location>
</feature>
<keyword evidence="6 13" id="KW-0808">Transferase</keyword>
<evidence type="ECO:0000256" key="1">
    <source>
        <dbReference type="ARBA" id="ARBA00001946"/>
    </source>
</evidence>
<evidence type="ECO:0000313" key="14">
    <source>
        <dbReference type="Proteomes" id="UP000231912"/>
    </source>
</evidence>